<accession>A0A0F9ADM4</accession>
<dbReference type="AlphaFoldDB" id="A0A0F9ADM4"/>
<sequence length="160" mass="17777">MKQEICKCGEYKGAHIDGLCPSAKDYGKKFEAQEVFPHEPKKTFGDYNQETGDIKCEEMGIIKPKNHSQQSKVGQSGMPKRSLGALTTAGTNAKPGGVKPTDFNLSEKIISGGLVFYIAKSDIKEFIKRDYKNLVLVKMGDISWQEYIRRRNKLSGGLGE</sequence>
<reference evidence="2" key="1">
    <citation type="journal article" date="2015" name="Nature">
        <title>Complex archaea that bridge the gap between prokaryotes and eukaryotes.</title>
        <authorList>
            <person name="Spang A."/>
            <person name="Saw J.H."/>
            <person name="Jorgensen S.L."/>
            <person name="Zaremba-Niedzwiedzka K."/>
            <person name="Martijn J."/>
            <person name="Lind A.E."/>
            <person name="van Eijk R."/>
            <person name="Schleper C."/>
            <person name="Guy L."/>
            <person name="Ettema T.J."/>
        </authorList>
    </citation>
    <scope>NUCLEOTIDE SEQUENCE</scope>
</reference>
<name>A0A0F9ADM4_9ZZZZ</name>
<feature type="region of interest" description="Disordered" evidence="1">
    <location>
        <begin position="65"/>
        <end position="93"/>
    </location>
</feature>
<organism evidence="2">
    <name type="scientific">marine sediment metagenome</name>
    <dbReference type="NCBI Taxonomy" id="412755"/>
    <lineage>
        <taxon>unclassified sequences</taxon>
        <taxon>metagenomes</taxon>
        <taxon>ecological metagenomes</taxon>
    </lineage>
</organism>
<evidence type="ECO:0000313" key="2">
    <source>
        <dbReference type="EMBL" id="KKL07510.1"/>
    </source>
</evidence>
<gene>
    <name evidence="2" type="ORF">LCGC14_2585330</name>
</gene>
<proteinExistence type="predicted"/>
<comment type="caution">
    <text evidence="2">The sequence shown here is derived from an EMBL/GenBank/DDBJ whole genome shotgun (WGS) entry which is preliminary data.</text>
</comment>
<dbReference type="EMBL" id="LAZR01043264">
    <property type="protein sequence ID" value="KKL07510.1"/>
    <property type="molecule type" value="Genomic_DNA"/>
</dbReference>
<evidence type="ECO:0000256" key="1">
    <source>
        <dbReference type="SAM" id="MobiDB-lite"/>
    </source>
</evidence>
<protein>
    <submittedName>
        <fullName evidence="2">Uncharacterized protein</fullName>
    </submittedName>
</protein>